<reference evidence="3" key="2">
    <citation type="submission" date="2021-03" db="UniProtKB">
        <authorList>
            <consortium name="EnsemblPlants"/>
        </authorList>
    </citation>
    <scope>IDENTIFICATION</scope>
</reference>
<accession>A0A803MER5</accession>
<feature type="domain" description="Activator of Hsp90 ATPase AHSA1-like N-terminal" evidence="2">
    <location>
        <begin position="59"/>
        <end position="195"/>
    </location>
</feature>
<dbReference type="GO" id="GO:0006457">
    <property type="term" value="P:protein folding"/>
    <property type="evidence" value="ECO:0007669"/>
    <property type="project" value="TreeGrafter"/>
</dbReference>
<dbReference type="AlphaFoldDB" id="A0A803MER5"/>
<dbReference type="RefSeq" id="XP_021715836.1">
    <property type="nucleotide sequence ID" value="XM_021860144.1"/>
</dbReference>
<keyword evidence="4" id="KW-1185">Reference proteome</keyword>
<dbReference type="GO" id="GO:0051087">
    <property type="term" value="F:protein-folding chaperone binding"/>
    <property type="evidence" value="ECO:0007669"/>
    <property type="project" value="InterPro"/>
</dbReference>
<dbReference type="Gene3D" id="3.15.10.20">
    <property type="entry name" value="Activator of Hsp90 ATPase Aha1, N-terminal domain"/>
    <property type="match status" value="1"/>
</dbReference>
<gene>
    <name evidence="3" type="primary">LOC110683745</name>
</gene>
<dbReference type="KEGG" id="cqi:110683745"/>
<reference evidence="3" key="1">
    <citation type="journal article" date="2017" name="Nature">
        <title>The genome of Chenopodium quinoa.</title>
        <authorList>
            <person name="Jarvis D.E."/>
            <person name="Ho Y.S."/>
            <person name="Lightfoot D.J."/>
            <person name="Schmoeckel S.M."/>
            <person name="Li B."/>
            <person name="Borm T.J.A."/>
            <person name="Ohyanagi H."/>
            <person name="Mineta K."/>
            <person name="Michell C.T."/>
            <person name="Saber N."/>
            <person name="Kharbatia N.M."/>
            <person name="Rupper R.R."/>
            <person name="Sharp A.R."/>
            <person name="Dally N."/>
            <person name="Boughton B.A."/>
            <person name="Woo Y.H."/>
            <person name="Gao G."/>
            <person name="Schijlen E.G.W.M."/>
            <person name="Guo X."/>
            <person name="Momin A.A."/>
            <person name="Negrao S."/>
            <person name="Al-Babili S."/>
            <person name="Gehring C."/>
            <person name="Roessner U."/>
            <person name="Jung C."/>
            <person name="Murphy K."/>
            <person name="Arold S.T."/>
            <person name="Gojobori T."/>
            <person name="van der Linden C.G."/>
            <person name="van Loo E.N."/>
            <person name="Jellen E.N."/>
            <person name="Maughan P.J."/>
            <person name="Tester M."/>
        </authorList>
    </citation>
    <scope>NUCLEOTIDE SEQUENCE [LARGE SCALE GENOMIC DNA]</scope>
    <source>
        <strain evidence="3">cv. PI 614886</strain>
    </source>
</reference>
<dbReference type="OMA" id="IEGEREC"/>
<dbReference type="Gramene" id="AUR62027958-RA">
    <property type="protein sequence ID" value="AUR62027958-RA:cds"/>
    <property type="gene ID" value="AUR62027958"/>
</dbReference>
<proteinExistence type="inferred from homology"/>
<dbReference type="SUPFAM" id="SSF103111">
    <property type="entry name" value="Activator of Hsp90 ATPase, Aha1"/>
    <property type="match status" value="1"/>
</dbReference>
<dbReference type="GO" id="GO:0005829">
    <property type="term" value="C:cytosol"/>
    <property type="evidence" value="ECO:0007669"/>
    <property type="project" value="TreeGrafter"/>
</dbReference>
<dbReference type="OrthoDB" id="567237at2759"/>
<comment type="similarity">
    <text evidence="1">Belongs to the AHA1 family.</text>
</comment>
<evidence type="ECO:0000259" key="2">
    <source>
        <dbReference type="SMART" id="SM01000"/>
    </source>
</evidence>
<organism evidence="3 4">
    <name type="scientific">Chenopodium quinoa</name>
    <name type="common">Quinoa</name>
    <dbReference type="NCBI Taxonomy" id="63459"/>
    <lineage>
        <taxon>Eukaryota</taxon>
        <taxon>Viridiplantae</taxon>
        <taxon>Streptophyta</taxon>
        <taxon>Embryophyta</taxon>
        <taxon>Tracheophyta</taxon>
        <taxon>Spermatophyta</taxon>
        <taxon>Magnoliopsida</taxon>
        <taxon>eudicotyledons</taxon>
        <taxon>Gunneridae</taxon>
        <taxon>Pentapetalae</taxon>
        <taxon>Caryophyllales</taxon>
        <taxon>Chenopodiaceae</taxon>
        <taxon>Chenopodioideae</taxon>
        <taxon>Atripliceae</taxon>
        <taxon>Chenopodium</taxon>
    </lineage>
</organism>
<dbReference type="PANTHER" id="PTHR13009">
    <property type="entry name" value="HEAT SHOCK PROTEIN 90 HSP90 CO-CHAPERONE AHA-1"/>
    <property type="match status" value="1"/>
</dbReference>
<dbReference type="SMART" id="SM01000">
    <property type="entry name" value="Aha1_N"/>
    <property type="match status" value="1"/>
</dbReference>
<evidence type="ECO:0000313" key="3">
    <source>
        <dbReference type="EnsemblPlants" id="AUR62027958-RA:cds"/>
    </source>
</evidence>
<dbReference type="Proteomes" id="UP000596660">
    <property type="component" value="Unplaced"/>
</dbReference>
<dbReference type="InterPro" id="IPR015310">
    <property type="entry name" value="AHSA1-like_N"/>
</dbReference>
<name>A0A803MER5_CHEQI</name>
<dbReference type="GeneID" id="110683745"/>
<dbReference type="EnsemblPlants" id="AUR62027958-RA">
    <property type="protein sequence ID" value="AUR62027958-RA:cds"/>
    <property type="gene ID" value="AUR62027958"/>
</dbReference>
<dbReference type="PANTHER" id="PTHR13009:SF22">
    <property type="entry name" value="LD43819P"/>
    <property type="match status" value="1"/>
</dbReference>
<protein>
    <recommendedName>
        <fullName evidence="2">Activator of Hsp90 ATPase AHSA1-like N-terminal domain-containing protein</fullName>
    </recommendedName>
</protein>
<evidence type="ECO:0000256" key="1">
    <source>
        <dbReference type="ARBA" id="ARBA00006817"/>
    </source>
</evidence>
<dbReference type="Pfam" id="PF09229">
    <property type="entry name" value="Aha1_N"/>
    <property type="match status" value="1"/>
</dbReference>
<evidence type="ECO:0000313" key="4">
    <source>
        <dbReference type="Proteomes" id="UP000596660"/>
    </source>
</evidence>
<dbReference type="GO" id="GO:0001671">
    <property type="term" value="F:ATPase activator activity"/>
    <property type="evidence" value="ECO:0007669"/>
    <property type="project" value="InterPro"/>
</dbReference>
<sequence length="195" mass="21883">MEGGAVSEKQTSSYTYWVRETTSEAAPAPVPKMLSPQDVSKQHAPVLGSVWNTAGTWEEKNLNKWSTERIMELLSSIGSLEFTNGKAEISDVSKCSGDAYLVTVRNKKRVGYTYELTIDVKGEWQVGGENKKIKGYLEIAEFSYGELDDLELTVNISGGSDLPHQDKQSITKDLKSFLQPLREKLLQFEQELKER</sequence>
<dbReference type="InterPro" id="IPR036338">
    <property type="entry name" value="Aha1"/>
</dbReference>